<keyword evidence="1" id="KW-0812">Transmembrane</keyword>
<keyword evidence="1" id="KW-1133">Transmembrane helix</keyword>
<keyword evidence="3" id="KW-1185">Reference proteome</keyword>
<proteinExistence type="predicted"/>
<keyword evidence="1" id="KW-0472">Membrane</keyword>
<evidence type="ECO:0000313" key="2">
    <source>
        <dbReference type="EMBL" id="SMC13809.1"/>
    </source>
</evidence>
<feature type="transmembrane region" description="Helical" evidence="1">
    <location>
        <begin position="56"/>
        <end position="78"/>
    </location>
</feature>
<reference evidence="2 3" key="1">
    <citation type="submission" date="2017-03" db="EMBL/GenBank/DDBJ databases">
        <authorList>
            <person name="Afonso C.L."/>
            <person name="Miller P.J."/>
            <person name="Scott M.A."/>
            <person name="Spackman E."/>
            <person name="Goraichik I."/>
            <person name="Dimitrov K.M."/>
            <person name="Suarez D.L."/>
            <person name="Swayne D.E."/>
        </authorList>
    </citation>
    <scope>NUCLEOTIDE SEQUENCE [LARGE SCALE GENOMIC DNA]</scope>
    <source>
        <strain evidence="2 3">CECT 7745</strain>
    </source>
</reference>
<dbReference type="EMBL" id="FWXB01000017">
    <property type="protein sequence ID" value="SMC13809.1"/>
    <property type="molecule type" value="Genomic_DNA"/>
</dbReference>
<name>A0A1X7BX34_9RHOB</name>
<evidence type="ECO:0000256" key="1">
    <source>
        <dbReference type="SAM" id="Phobius"/>
    </source>
</evidence>
<gene>
    <name evidence="2" type="ORF">ROA7745_03669</name>
</gene>
<dbReference type="RefSeq" id="WP_085801738.1">
    <property type="nucleotide sequence ID" value="NZ_FWXB01000017.1"/>
</dbReference>
<protein>
    <submittedName>
        <fullName evidence="2">Uncharacterized protein</fullName>
    </submittedName>
</protein>
<sequence length="91" mass="9733">MNILTHKTDQSCNGAIHNSKVRKNGASGIIAVLTIGVFVGLASAMSAALFVQSLVIAGIAYCVSGIFVVLVLSVVMYVRQKDEFAREYLLE</sequence>
<accession>A0A1X7BX34</accession>
<evidence type="ECO:0000313" key="3">
    <source>
        <dbReference type="Proteomes" id="UP000193224"/>
    </source>
</evidence>
<feature type="transmembrane region" description="Helical" evidence="1">
    <location>
        <begin position="29"/>
        <end position="50"/>
    </location>
</feature>
<organism evidence="2 3">
    <name type="scientific">Roseovarius aestuarii</name>
    <dbReference type="NCBI Taxonomy" id="475083"/>
    <lineage>
        <taxon>Bacteria</taxon>
        <taxon>Pseudomonadati</taxon>
        <taxon>Pseudomonadota</taxon>
        <taxon>Alphaproteobacteria</taxon>
        <taxon>Rhodobacterales</taxon>
        <taxon>Roseobacteraceae</taxon>
        <taxon>Roseovarius</taxon>
    </lineage>
</organism>
<dbReference type="AlphaFoldDB" id="A0A1X7BX34"/>
<dbReference type="Proteomes" id="UP000193224">
    <property type="component" value="Unassembled WGS sequence"/>
</dbReference>